<dbReference type="Gene3D" id="3.30.710.10">
    <property type="entry name" value="Potassium Channel Kv1.1, Chain A"/>
    <property type="match status" value="1"/>
</dbReference>
<keyword evidence="10 13" id="KW-0472">Membrane</keyword>
<feature type="transmembrane region" description="Helical" evidence="13">
    <location>
        <begin position="240"/>
        <end position="261"/>
    </location>
</feature>
<evidence type="ECO:0000256" key="11">
    <source>
        <dbReference type="ARBA" id="ARBA00023303"/>
    </source>
</evidence>
<evidence type="ECO:0000313" key="16">
    <source>
        <dbReference type="Proteomes" id="UP001347796"/>
    </source>
</evidence>
<keyword evidence="11" id="KW-0407">Ion channel</keyword>
<dbReference type="SMART" id="SM00225">
    <property type="entry name" value="BTB"/>
    <property type="match status" value="1"/>
</dbReference>
<evidence type="ECO:0000256" key="7">
    <source>
        <dbReference type="ARBA" id="ARBA00022958"/>
    </source>
</evidence>
<dbReference type="PANTHER" id="PTHR11537">
    <property type="entry name" value="VOLTAGE-GATED POTASSIUM CHANNEL"/>
    <property type="match status" value="1"/>
</dbReference>
<sequence length="439" mass="49930">MAVVSLLNQAPYRRAHSSRERLNVADREDESWLHGDNRHNNNHALENKRSSGCRGTLTGSHQCSIETCDRIAINVSGMHYEAWQTVFERHPSTLLGDPNKRQRYYDRRKREYFFDRHRPTFEAIFNYYQYGGGLRRPETVPDDIFQSELDFFEIESEEIDAYRADEGYVEETILLPEGPIQKKIWMIMEYPETSKPAYVVAIISVLVTLVSIVLFCVETIPSVQHVECVPGNSPDFADPFFIIESLCTFWFTVEVVIRIIVCPSKPNFFKDFKNLVDITAVIPYYVTLSNVLITMDCDSANTSTSLAFLRVIRLVRVFKLTKHSAGLQVLIMTFRASLQGLLLFLVAMIVCILLFSSAIYYAELGIDESQINSIPDGFWWAVITMTTVGYGDKVPVGVWGKLIGSLCALAGVLTLSIPVPIITENFNKFYAHKTGRGRI</sequence>
<keyword evidence="6" id="KW-0851">Voltage-gated channel</keyword>
<keyword evidence="9" id="KW-0406">Ion transport</keyword>
<dbReference type="InterPro" id="IPR028325">
    <property type="entry name" value="VG_K_chnl"/>
</dbReference>
<comment type="subcellular location">
    <subcellularLocation>
        <location evidence="1">Membrane</location>
        <topology evidence="1">Multi-pass membrane protein</topology>
    </subcellularLocation>
</comment>
<dbReference type="Proteomes" id="UP001347796">
    <property type="component" value="Unassembled WGS sequence"/>
</dbReference>
<dbReference type="InterPro" id="IPR027359">
    <property type="entry name" value="Volt_channel_dom_sf"/>
</dbReference>
<name>A0AAN8PGK2_PATCE</name>
<accession>A0AAN8PGK2</accession>
<organism evidence="15 16">
    <name type="scientific">Patella caerulea</name>
    <name type="common">Rayed Mediterranean limpet</name>
    <dbReference type="NCBI Taxonomy" id="87958"/>
    <lineage>
        <taxon>Eukaryota</taxon>
        <taxon>Metazoa</taxon>
        <taxon>Spiralia</taxon>
        <taxon>Lophotrochozoa</taxon>
        <taxon>Mollusca</taxon>
        <taxon>Gastropoda</taxon>
        <taxon>Patellogastropoda</taxon>
        <taxon>Patelloidea</taxon>
        <taxon>Patellidae</taxon>
        <taxon>Patella</taxon>
    </lineage>
</organism>
<dbReference type="PRINTS" id="PR00169">
    <property type="entry name" value="KCHANNEL"/>
</dbReference>
<dbReference type="PRINTS" id="PR01496">
    <property type="entry name" value="SHAKERCHANEL"/>
</dbReference>
<keyword evidence="7" id="KW-0630">Potassium</keyword>
<feature type="domain" description="BTB" evidence="14">
    <location>
        <begin position="69"/>
        <end position="169"/>
    </location>
</feature>
<proteinExistence type="predicted"/>
<dbReference type="EMBL" id="JAZGQO010000010">
    <property type="protein sequence ID" value="KAK6175544.1"/>
    <property type="molecule type" value="Genomic_DNA"/>
</dbReference>
<dbReference type="GO" id="GO:0008076">
    <property type="term" value="C:voltage-gated potassium channel complex"/>
    <property type="evidence" value="ECO:0007669"/>
    <property type="project" value="InterPro"/>
</dbReference>
<dbReference type="Gene3D" id="1.10.287.70">
    <property type="match status" value="1"/>
</dbReference>
<feature type="transmembrane region" description="Helical" evidence="13">
    <location>
        <begin position="341"/>
        <end position="362"/>
    </location>
</feature>
<dbReference type="InterPro" id="IPR003968">
    <property type="entry name" value="K_chnl_volt-dep_Kv"/>
</dbReference>
<dbReference type="GO" id="GO:0051260">
    <property type="term" value="P:protein homooligomerization"/>
    <property type="evidence" value="ECO:0007669"/>
    <property type="project" value="InterPro"/>
</dbReference>
<keyword evidence="5" id="KW-0631">Potassium channel</keyword>
<evidence type="ECO:0000256" key="10">
    <source>
        <dbReference type="ARBA" id="ARBA00023136"/>
    </source>
</evidence>
<dbReference type="InterPro" id="IPR003972">
    <property type="entry name" value="K_chnl_volt-dep_Kv1"/>
</dbReference>
<dbReference type="InterPro" id="IPR000210">
    <property type="entry name" value="BTB/POZ_dom"/>
</dbReference>
<dbReference type="InterPro" id="IPR011333">
    <property type="entry name" value="SKP1/BTB/POZ_sf"/>
</dbReference>
<dbReference type="SUPFAM" id="SSF81324">
    <property type="entry name" value="Voltage-gated potassium channels"/>
    <property type="match status" value="1"/>
</dbReference>
<keyword evidence="4 13" id="KW-0812">Transmembrane</keyword>
<evidence type="ECO:0000256" key="6">
    <source>
        <dbReference type="ARBA" id="ARBA00022882"/>
    </source>
</evidence>
<keyword evidence="16" id="KW-1185">Reference proteome</keyword>
<evidence type="ECO:0000256" key="13">
    <source>
        <dbReference type="SAM" id="Phobius"/>
    </source>
</evidence>
<evidence type="ECO:0000256" key="1">
    <source>
        <dbReference type="ARBA" id="ARBA00004141"/>
    </source>
</evidence>
<evidence type="ECO:0000256" key="2">
    <source>
        <dbReference type="ARBA" id="ARBA00022448"/>
    </source>
</evidence>
<dbReference type="Pfam" id="PF02214">
    <property type="entry name" value="BTB_2"/>
    <property type="match status" value="1"/>
</dbReference>
<dbReference type="AlphaFoldDB" id="A0AAN8PGK2"/>
<comment type="caution">
    <text evidence="15">The sequence shown here is derived from an EMBL/GenBank/DDBJ whole genome shotgun (WGS) entry which is preliminary data.</text>
</comment>
<gene>
    <name evidence="15" type="ORF">SNE40_013988</name>
</gene>
<dbReference type="GO" id="GO:0001508">
    <property type="term" value="P:action potential"/>
    <property type="evidence" value="ECO:0007669"/>
    <property type="project" value="TreeGrafter"/>
</dbReference>
<dbReference type="InterPro" id="IPR003131">
    <property type="entry name" value="T1-type_BTB"/>
</dbReference>
<keyword evidence="3" id="KW-0633">Potassium transport</keyword>
<evidence type="ECO:0000256" key="12">
    <source>
        <dbReference type="SAM" id="MobiDB-lite"/>
    </source>
</evidence>
<feature type="region of interest" description="Disordered" evidence="12">
    <location>
        <begin position="15"/>
        <end position="58"/>
    </location>
</feature>
<dbReference type="SUPFAM" id="SSF54695">
    <property type="entry name" value="POZ domain"/>
    <property type="match status" value="1"/>
</dbReference>
<dbReference type="Gene3D" id="1.20.120.350">
    <property type="entry name" value="Voltage-gated potassium channels. Chain C"/>
    <property type="match status" value="1"/>
</dbReference>
<evidence type="ECO:0000256" key="8">
    <source>
        <dbReference type="ARBA" id="ARBA00022989"/>
    </source>
</evidence>
<feature type="transmembrane region" description="Helical" evidence="13">
    <location>
        <begin position="197"/>
        <end position="220"/>
    </location>
</feature>
<feature type="transmembrane region" description="Helical" evidence="13">
    <location>
        <begin position="402"/>
        <end position="423"/>
    </location>
</feature>
<keyword evidence="2" id="KW-0813">Transport</keyword>
<dbReference type="InterPro" id="IPR005821">
    <property type="entry name" value="Ion_trans_dom"/>
</dbReference>
<dbReference type="PRINTS" id="PR01491">
    <property type="entry name" value="KVCHANNEL"/>
</dbReference>
<evidence type="ECO:0000256" key="3">
    <source>
        <dbReference type="ARBA" id="ARBA00022538"/>
    </source>
</evidence>
<evidence type="ECO:0000256" key="9">
    <source>
        <dbReference type="ARBA" id="ARBA00023065"/>
    </source>
</evidence>
<dbReference type="GO" id="GO:0005251">
    <property type="term" value="F:delayed rectifier potassium channel activity"/>
    <property type="evidence" value="ECO:0007669"/>
    <property type="project" value="TreeGrafter"/>
</dbReference>
<evidence type="ECO:0000256" key="4">
    <source>
        <dbReference type="ARBA" id="ARBA00022692"/>
    </source>
</evidence>
<dbReference type="Pfam" id="PF00520">
    <property type="entry name" value="Ion_trans"/>
    <property type="match status" value="1"/>
</dbReference>
<dbReference type="FunFam" id="1.10.287.70:FF:000002">
    <property type="entry name" value="Potassium voltage-gated channel subfamily a member"/>
    <property type="match status" value="1"/>
</dbReference>
<reference evidence="15 16" key="1">
    <citation type="submission" date="2024-01" db="EMBL/GenBank/DDBJ databases">
        <title>The genome of the rayed Mediterranean limpet Patella caerulea (Linnaeus, 1758).</title>
        <authorList>
            <person name="Anh-Thu Weber A."/>
            <person name="Halstead-Nussloch G."/>
        </authorList>
    </citation>
    <scope>NUCLEOTIDE SEQUENCE [LARGE SCALE GENOMIC DNA]</scope>
    <source>
        <strain evidence="15">AATW-2023a</strain>
        <tissue evidence="15">Whole specimen</tissue>
    </source>
</reference>
<evidence type="ECO:0000256" key="5">
    <source>
        <dbReference type="ARBA" id="ARBA00022826"/>
    </source>
</evidence>
<evidence type="ECO:0000313" key="15">
    <source>
        <dbReference type="EMBL" id="KAK6175544.1"/>
    </source>
</evidence>
<dbReference type="PANTHER" id="PTHR11537:SF113">
    <property type="entry name" value="POTASSIUM VOLTAGE-GATED CHANNEL PROTEIN SHAKER"/>
    <property type="match status" value="1"/>
</dbReference>
<feature type="compositionally biased region" description="Basic and acidic residues" evidence="12">
    <location>
        <begin position="17"/>
        <end position="49"/>
    </location>
</feature>
<keyword evidence="8 13" id="KW-1133">Transmembrane helix</keyword>
<evidence type="ECO:0000259" key="14">
    <source>
        <dbReference type="SMART" id="SM00225"/>
    </source>
</evidence>
<protein>
    <recommendedName>
        <fullName evidence="14">BTB domain-containing protein</fullName>
    </recommendedName>
</protein>